<dbReference type="Gene3D" id="3.90.79.10">
    <property type="entry name" value="Nucleoside Triphosphate Pyrophosphohydrolase"/>
    <property type="match status" value="1"/>
</dbReference>
<evidence type="ECO:0000256" key="7">
    <source>
        <dbReference type="ARBA" id="ARBA00032272"/>
    </source>
</evidence>
<dbReference type="GO" id="GO:0016787">
    <property type="term" value="F:hydrolase activity"/>
    <property type="evidence" value="ECO:0007669"/>
    <property type="project" value="UniProtKB-KW"/>
</dbReference>
<evidence type="ECO:0000313" key="9">
    <source>
        <dbReference type="EMBL" id="HIY68600.1"/>
    </source>
</evidence>
<evidence type="ECO:0000256" key="5">
    <source>
        <dbReference type="ARBA" id="ARBA00022801"/>
    </source>
</evidence>
<comment type="caution">
    <text evidence="9">The sequence shown here is derived from an EMBL/GenBank/DDBJ whole genome shotgun (WGS) entry which is preliminary data.</text>
</comment>
<organism evidence="9 10">
    <name type="scientific">Candidatus Alistipes intestinigallinarum</name>
    <dbReference type="NCBI Taxonomy" id="2838440"/>
    <lineage>
        <taxon>Bacteria</taxon>
        <taxon>Pseudomonadati</taxon>
        <taxon>Bacteroidota</taxon>
        <taxon>Bacteroidia</taxon>
        <taxon>Bacteroidales</taxon>
        <taxon>Rikenellaceae</taxon>
        <taxon>Alistipes</taxon>
    </lineage>
</organism>
<evidence type="ECO:0000256" key="3">
    <source>
        <dbReference type="ARBA" id="ARBA00007275"/>
    </source>
</evidence>
<keyword evidence="5 9" id="KW-0378">Hydrolase</keyword>
<dbReference type="InterPro" id="IPR000086">
    <property type="entry name" value="NUDIX_hydrolase_dom"/>
</dbReference>
<evidence type="ECO:0000259" key="8">
    <source>
        <dbReference type="PROSITE" id="PS51462"/>
    </source>
</evidence>
<comment type="cofactor">
    <cofactor evidence="2">
        <name>Mg(2+)</name>
        <dbReference type="ChEBI" id="CHEBI:18420"/>
    </cofactor>
</comment>
<dbReference type="SUPFAM" id="SSF55811">
    <property type="entry name" value="Nudix"/>
    <property type="match status" value="1"/>
</dbReference>
<dbReference type="CDD" id="cd03424">
    <property type="entry name" value="NUDIX_ADPRase_Nudt5_UGPPase_Nudt14"/>
    <property type="match status" value="1"/>
</dbReference>
<sequence>MKDPEDRKWKVLTSEYLFRRPWLTVRHESLELPDGRRVPDYYVLEYPDWINITAITRDGHFVLIDQYRHGLGETSYEIPAGVSEPTDASMLAAAQRELAEETGYGGGEWRLLTTVAPNPATQTNLTHCFLAMGVERLSEQHLDPTEDLRVHLMTRREVLELLRTDRIRQALMAAPLWRYFAEHPDPEDTRPLPER</sequence>
<dbReference type="Proteomes" id="UP000886844">
    <property type="component" value="Unassembled WGS sequence"/>
</dbReference>
<proteinExistence type="inferred from homology"/>
<dbReference type="GO" id="GO:0019693">
    <property type="term" value="P:ribose phosphate metabolic process"/>
    <property type="evidence" value="ECO:0007669"/>
    <property type="project" value="TreeGrafter"/>
</dbReference>
<dbReference type="AlphaFoldDB" id="A0A9D2CCI5"/>
<evidence type="ECO:0000256" key="4">
    <source>
        <dbReference type="ARBA" id="ARBA00016377"/>
    </source>
</evidence>
<dbReference type="GO" id="GO:0006753">
    <property type="term" value="P:nucleoside phosphate metabolic process"/>
    <property type="evidence" value="ECO:0007669"/>
    <property type="project" value="TreeGrafter"/>
</dbReference>
<dbReference type="EMBL" id="DXDA01000035">
    <property type="protein sequence ID" value="HIY68600.1"/>
    <property type="molecule type" value="Genomic_DNA"/>
</dbReference>
<dbReference type="InterPro" id="IPR015797">
    <property type="entry name" value="NUDIX_hydrolase-like_dom_sf"/>
</dbReference>
<comment type="similarity">
    <text evidence="3">Belongs to the Nudix hydrolase family. NudK subfamily.</text>
</comment>
<name>A0A9D2CCI5_9BACT</name>
<comment type="catalytic activity">
    <reaction evidence="1">
        <text>GDP-alpha-D-mannose + H2O = alpha-D-mannose 1-phosphate + GMP + 2 H(+)</text>
        <dbReference type="Rhea" id="RHEA:27978"/>
        <dbReference type="ChEBI" id="CHEBI:15377"/>
        <dbReference type="ChEBI" id="CHEBI:15378"/>
        <dbReference type="ChEBI" id="CHEBI:57527"/>
        <dbReference type="ChEBI" id="CHEBI:58115"/>
        <dbReference type="ChEBI" id="CHEBI:58409"/>
    </reaction>
</comment>
<reference evidence="9" key="2">
    <citation type="submission" date="2021-04" db="EMBL/GenBank/DDBJ databases">
        <authorList>
            <person name="Gilroy R."/>
        </authorList>
    </citation>
    <scope>NUCLEOTIDE SEQUENCE</scope>
    <source>
        <strain evidence="9">5134</strain>
    </source>
</reference>
<evidence type="ECO:0000313" key="10">
    <source>
        <dbReference type="Proteomes" id="UP000886844"/>
    </source>
</evidence>
<dbReference type="PANTHER" id="PTHR11839">
    <property type="entry name" value="UDP/ADP-SUGAR PYROPHOSPHATASE"/>
    <property type="match status" value="1"/>
</dbReference>
<feature type="domain" description="Nudix hydrolase" evidence="8">
    <location>
        <begin position="45"/>
        <end position="175"/>
    </location>
</feature>
<dbReference type="PANTHER" id="PTHR11839:SF18">
    <property type="entry name" value="NUDIX HYDROLASE DOMAIN-CONTAINING PROTEIN"/>
    <property type="match status" value="1"/>
</dbReference>
<protein>
    <recommendedName>
        <fullName evidence="4">GDP-mannose pyrophosphatase</fullName>
    </recommendedName>
    <alternativeName>
        <fullName evidence="6">GDP-mannose hydrolase</fullName>
    </alternativeName>
    <alternativeName>
        <fullName evidence="7">GDPMK</fullName>
    </alternativeName>
</protein>
<gene>
    <name evidence="9" type="ORF">H9828_04200</name>
</gene>
<evidence type="ECO:0000256" key="6">
    <source>
        <dbReference type="ARBA" id="ARBA00032162"/>
    </source>
</evidence>
<dbReference type="Pfam" id="PF00293">
    <property type="entry name" value="NUDIX"/>
    <property type="match status" value="1"/>
</dbReference>
<reference evidence="9" key="1">
    <citation type="journal article" date="2021" name="PeerJ">
        <title>Extensive microbial diversity within the chicken gut microbiome revealed by metagenomics and culture.</title>
        <authorList>
            <person name="Gilroy R."/>
            <person name="Ravi A."/>
            <person name="Getino M."/>
            <person name="Pursley I."/>
            <person name="Horton D.L."/>
            <person name="Alikhan N.F."/>
            <person name="Baker D."/>
            <person name="Gharbi K."/>
            <person name="Hall N."/>
            <person name="Watson M."/>
            <person name="Adriaenssens E.M."/>
            <person name="Foster-Nyarko E."/>
            <person name="Jarju S."/>
            <person name="Secka A."/>
            <person name="Antonio M."/>
            <person name="Oren A."/>
            <person name="Chaudhuri R.R."/>
            <person name="La Ragione R."/>
            <person name="Hildebrand F."/>
            <person name="Pallen M.J."/>
        </authorList>
    </citation>
    <scope>NUCLEOTIDE SEQUENCE</scope>
    <source>
        <strain evidence="9">5134</strain>
    </source>
</reference>
<dbReference type="PROSITE" id="PS51462">
    <property type="entry name" value="NUDIX"/>
    <property type="match status" value="1"/>
</dbReference>
<evidence type="ECO:0000256" key="1">
    <source>
        <dbReference type="ARBA" id="ARBA00000847"/>
    </source>
</evidence>
<evidence type="ECO:0000256" key="2">
    <source>
        <dbReference type="ARBA" id="ARBA00001946"/>
    </source>
</evidence>
<accession>A0A9D2CCI5</accession>